<evidence type="ECO:0000313" key="2">
    <source>
        <dbReference type="Proteomes" id="UP001732700"/>
    </source>
</evidence>
<reference evidence="1" key="2">
    <citation type="submission" date="2025-09" db="UniProtKB">
        <authorList>
            <consortium name="EnsemblPlants"/>
        </authorList>
    </citation>
    <scope>IDENTIFICATION</scope>
</reference>
<reference evidence="1" key="1">
    <citation type="submission" date="2021-05" db="EMBL/GenBank/DDBJ databases">
        <authorList>
            <person name="Scholz U."/>
            <person name="Mascher M."/>
            <person name="Fiebig A."/>
        </authorList>
    </citation>
    <scope>NUCLEOTIDE SEQUENCE [LARGE SCALE GENOMIC DNA]</scope>
</reference>
<keyword evidence="2" id="KW-1185">Reference proteome</keyword>
<accession>A0ACD6A685</accession>
<name>A0ACD6A685_AVESA</name>
<proteinExistence type="predicted"/>
<organism evidence="1 2">
    <name type="scientific">Avena sativa</name>
    <name type="common">Oat</name>
    <dbReference type="NCBI Taxonomy" id="4498"/>
    <lineage>
        <taxon>Eukaryota</taxon>
        <taxon>Viridiplantae</taxon>
        <taxon>Streptophyta</taxon>
        <taxon>Embryophyta</taxon>
        <taxon>Tracheophyta</taxon>
        <taxon>Spermatophyta</taxon>
        <taxon>Magnoliopsida</taxon>
        <taxon>Liliopsida</taxon>
        <taxon>Poales</taxon>
        <taxon>Poaceae</taxon>
        <taxon>BOP clade</taxon>
        <taxon>Pooideae</taxon>
        <taxon>Poodae</taxon>
        <taxon>Poeae</taxon>
        <taxon>Poeae Chloroplast Group 1 (Aveneae type)</taxon>
        <taxon>Aveninae</taxon>
        <taxon>Avena</taxon>
    </lineage>
</organism>
<dbReference type="EnsemblPlants" id="AVESA.00010b.r2.7DG1343910.4">
    <property type="protein sequence ID" value="AVESA.00010b.r2.7DG1343910.4.CDS"/>
    <property type="gene ID" value="AVESA.00010b.r2.7DG1343910"/>
</dbReference>
<protein>
    <submittedName>
        <fullName evidence="1">Uncharacterized protein</fullName>
    </submittedName>
</protein>
<dbReference type="Proteomes" id="UP001732700">
    <property type="component" value="Chromosome 7D"/>
</dbReference>
<sequence length="431" mass="48083">MADLAVGLSKTVVEGALARVKTAIQEEAKLRQKAQRDLALISLEFEMMHSFLSVANDEMSTNPHVANDEMSTTKNHLVRTWVRHVRELANDLEDGIELAVDLDDKPIFWRRMLPSCISPELPLDQAVVEIEELKGRAKELSECYMRYSHITDVSAGSKLVMLPQQPSSRATGAIASSVLSKARDAARRRQGLGDLTQLITTENNTEDPSLQVISVWGTGGDLGMTSVIRRAFNDPEVCQNFSCRVWVKLMHPFNPHEFVQRFMAQVYANGWEQPQGARLGVHVLKKLEANQEDLLEEFVEQVNTKTYLVVLDNLIDMIDWDAVRTFLPDMKNGSWIIVSTQQFEIASLCIGHSYQPLELKHFAPDHSVCAFLMQNILSVGGDVSVDSEAPVVTSSISRPDPPTQFFGGAHRGRVCVCAFIRVGACTCCEHF</sequence>
<evidence type="ECO:0000313" key="1">
    <source>
        <dbReference type="EnsemblPlants" id="AVESA.00010b.r2.7DG1343910.4.CDS"/>
    </source>
</evidence>